<dbReference type="InterPro" id="IPR033739">
    <property type="entry name" value="M10A_MMP"/>
</dbReference>
<dbReference type="GO" id="GO:0030574">
    <property type="term" value="P:collagen catabolic process"/>
    <property type="evidence" value="ECO:0007669"/>
    <property type="project" value="TreeGrafter"/>
</dbReference>
<comment type="cofactor">
    <cofactor evidence="11">
        <name>Zn(2+)</name>
        <dbReference type="ChEBI" id="CHEBI:29105"/>
    </cofactor>
    <text evidence="11">Binds 2 Zn(2+) ions per subunit.</text>
</comment>
<keyword evidence="6 11" id="KW-0862">Zinc</keyword>
<evidence type="ECO:0000256" key="14">
    <source>
        <dbReference type="SAM" id="SignalP"/>
    </source>
</evidence>
<keyword evidence="8" id="KW-0865">Zymogen</keyword>
<keyword evidence="9" id="KW-0325">Glycoprotein</keyword>
<reference evidence="16 17" key="1">
    <citation type="journal article" date="2023" name="BMC Biotechnol.">
        <title>Vitis rotundifolia cv Carlos genome sequencing.</title>
        <authorList>
            <person name="Huff M."/>
            <person name="Hulse-Kemp A."/>
            <person name="Scheffler B."/>
            <person name="Youngblood R."/>
            <person name="Simpson S."/>
            <person name="Babiker E."/>
            <person name="Staton M."/>
        </authorList>
    </citation>
    <scope>NUCLEOTIDE SEQUENCE [LARGE SCALE GENOMIC DNA]</scope>
    <source>
        <tissue evidence="16">Leaf</tissue>
    </source>
</reference>
<dbReference type="InterPro" id="IPR021190">
    <property type="entry name" value="Pept_M10A"/>
</dbReference>
<feature type="binding site" evidence="11">
    <location>
        <position position="253"/>
    </location>
    <ligand>
        <name>Zn(2+)</name>
        <dbReference type="ChEBI" id="CHEBI:29105"/>
        <label>1</label>
    </ligand>
</feature>
<feature type="domain" description="Peptidase metallopeptidase" evidence="15">
    <location>
        <begin position="164"/>
        <end position="328"/>
    </location>
</feature>
<feature type="binding site" evidence="11">
    <location>
        <position position="283"/>
    </location>
    <ligand>
        <name>Zn(2+)</name>
        <dbReference type="ChEBI" id="CHEBI:29105"/>
        <label>2</label>
        <note>catalytic</note>
    </ligand>
</feature>
<dbReference type="PRINTS" id="PR00138">
    <property type="entry name" value="MATRIXIN"/>
</dbReference>
<feature type="active site" evidence="10">
    <location>
        <position position="284"/>
    </location>
</feature>
<sequence>MVSSHKQTNMRFHVLCAAIILPLLTTSVSARFFPNAPSMPPSSPPNATTGGWDAFKRFAGCHAGDKADGLAKLKEYFHYFGYIPNSNFTDDFDDAFEQALKTYQHNFNLNTTGQLDDATLNQIVSPRCGNADIVNGSSSMNSGKSTPSTSGHFHTVGHYTFFDGKPVWPESKRDLTYGFLPDNQLSDTVKAVFTSAFERWAAVTPLTFTETDSYYSADLRIAFYTGDHGDGEAFDGVLGTLAHAFSPTNGRFHLDNDENWVATGDVTKSSISSAIDLESVAVHEIGHLLGLGHSSVEEAIMYPTITARTKKVDLASDDIQGIQELYGSNPNYNGSSTTPSQESESTNNSGAYTAAPRWSFGILLAVGFGLLML</sequence>
<accession>A0AA39EBS5</accession>
<dbReference type="Gene3D" id="3.40.390.10">
    <property type="entry name" value="Collagenase (Catalytic Domain)"/>
    <property type="match status" value="1"/>
</dbReference>
<evidence type="ECO:0000256" key="1">
    <source>
        <dbReference type="ARBA" id="ARBA00009614"/>
    </source>
</evidence>
<feature type="signal peptide" evidence="14">
    <location>
        <begin position="1"/>
        <end position="30"/>
    </location>
</feature>
<feature type="binding site" description="in inhibited form" evidence="11">
    <location>
        <position position="128"/>
    </location>
    <ligand>
        <name>Zn(2+)</name>
        <dbReference type="ChEBI" id="CHEBI:29105"/>
        <label>2</label>
        <note>catalytic</note>
    </ligand>
</feature>
<dbReference type="CDD" id="cd04278">
    <property type="entry name" value="ZnMc_MMP"/>
    <property type="match status" value="1"/>
</dbReference>
<dbReference type="InterPro" id="IPR024079">
    <property type="entry name" value="MetalloPept_cat_dom_sf"/>
</dbReference>
<dbReference type="InterPro" id="IPR036365">
    <property type="entry name" value="PGBD-like_sf"/>
</dbReference>
<feature type="binding site" evidence="11">
    <location>
        <position position="228"/>
    </location>
    <ligand>
        <name>Zn(2+)</name>
        <dbReference type="ChEBI" id="CHEBI:29105"/>
        <label>1</label>
    </ligand>
</feature>
<evidence type="ECO:0000256" key="13">
    <source>
        <dbReference type="SAM" id="MobiDB-lite"/>
    </source>
</evidence>
<feature type="binding site" evidence="11">
    <location>
        <position position="236"/>
    </location>
    <ligand>
        <name>Ca(2+)</name>
        <dbReference type="ChEBI" id="CHEBI:29108"/>
        <label>3</label>
    </ligand>
</feature>
<dbReference type="SMART" id="SM00235">
    <property type="entry name" value="ZnMc"/>
    <property type="match status" value="1"/>
</dbReference>
<feature type="compositionally biased region" description="Low complexity" evidence="13">
    <location>
        <begin position="335"/>
        <end position="349"/>
    </location>
</feature>
<feature type="binding site" evidence="11">
    <location>
        <position position="235"/>
    </location>
    <ligand>
        <name>Ca(2+)</name>
        <dbReference type="ChEBI" id="CHEBI:29108"/>
        <label>3</label>
    </ligand>
</feature>
<comment type="caution">
    <text evidence="16">The sequence shown here is derived from an EMBL/GenBank/DDBJ whole genome shotgun (WGS) entry which is preliminary data.</text>
</comment>
<feature type="region of interest" description="Disordered" evidence="13">
    <location>
        <begin position="326"/>
        <end position="350"/>
    </location>
</feature>
<proteinExistence type="inferred from homology"/>
<evidence type="ECO:0000256" key="11">
    <source>
        <dbReference type="PIRSR" id="PIRSR621190-2"/>
    </source>
</evidence>
<evidence type="ECO:0000313" key="17">
    <source>
        <dbReference type="Proteomes" id="UP001168098"/>
    </source>
</evidence>
<evidence type="ECO:0000256" key="4">
    <source>
        <dbReference type="ARBA" id="ARBA00022729"/>
    </source>
</evidence>
<dbReference type="InterPro" id="IPR006026">
    <property type="entry name" value="Peptidase_Metallo"/>
</dbReference>
<organism evidence="16 17">
    <name type="scientific">Vitis rotundifolia</name>
    <name type="common">Muscadine grape</name>
    <dbReference type="NCBI Taxonomy" id="103349"/>
    <lineage>
        <taxon>Eukaryota</taxon>
        <taxon>Viridiplantae</taxon>
        <taxon>Streptophyta</taxon>
        <taxon>Embryophyta</taxon>
        <taxon>Tracheophyta</taxon>
        <taxon>Spermatophyta</taxon>
        <taxon>Magnoliopsida</taxon>
        <taxon>eudicotyledons</taxon>
        <taxon>Gunneridae</taxon>
        <taxon>Pentapetalae</taxon>
        <taxon>rosids</taxon>
        <taxon>Vitales</taxon>
        <taxon>Vitaceae</taxon>
        <taxon>Viteae</taxon>
        <taxon>Vitis</taxon>
    </lineage>
</organism>
<keyword evidence="5" id="KW-0378">Hydrolase</keyword>
<feature type="chain" id="PRO_5041422718" description="Peptidase metallopeptidase domain-containing protein" evidence="14">
    <location>
        <begin position="31"/>
        <end position="373"/>
    </location>
</feature>
<evidence type="ECO:0000256" key="2">
    <source>
        <dbReference type="ARBA" id="ARBA00022670"/>
    </source>
</evidence>
<dbReference type="FunFam" id="3.40.390.10:FF:000018">
    <property type="entry name" value="Metalloendoproteinase 1"/>
    <property type="match status" value="1"/>
</dbReference>
<feature type="binding site" evidence="11">
    <location>
        <position position="243"/>
    </location>
    <ligand>
        <name>Zn(2+)</name>
        <dbReference type="ChEBI" id="CHEBI:29105"/>
        <label>1</label>
    </ligand>
</feature>
<dbReference type="GO" id="GO:0004222">
    <property type="term" value="F:metalloendopeptidase activity"/>
    <property type="evidence" value="ECO:0007669"/>
    <property type="project" value="InterPro"/>
</dbReference>
<dbReference type="InterPro" id="IPR001818">
    <property type="entry name" value="Pept_M10_metallopeptidase"/>
</dbReference>
<keyword evidence="2" id="KW-0645">Protease</keyword>
<dbReference type="SUPFAM" id="SSF47090">
    <property type="entry name" value="PGBD-like"/>
    <property type="match status" value="1"/>
</dbReference>
<feature type="binding site" evidence="11">
    <location>
        <position position="287"/>
    </location>
    <ligand>
        <name>Zn(2+)</name>
        <dbReference type="ChEBI" id="CHEBI:29105"/>
        <label>2</label>
        <note>catalytic</note>
    </ligand>
</feature>
<keyword evidence="3 11" id="KW-0479">Metal-binding</keyword>
<keyword evidence="4 14" id="KW-0732">Signal</keyword>
<protein>
    <recommendedName>
        <fullName evidence="15">Peptidase metallopeptidase domain-containing protein</fullName>
    </recommendedName>
</protein>
<evidence type="ECO:0000256" key="7">
    <source>
        <dbReference type="ARBA" id="ARBA00023049"/>
    </source>
</evidence>
<feature type="short sequence motif" description="Cysteine switch" evidence="12">
    <location>
        <begin position="126"/>
        <end position="156"/>
    </location>
</feature>
<dbReference type="Proteomes" id="UP001168098">
    <property type="component" value="Unassembled WGS sequence"/>
</dbReference>
<feature type="binding site" evidence="11">
    <location>
        <position position="255"/>
    </location>
    <ligand>
        <name>Ca(2+)</name>
        <dbReference type="ChEBI" id="CHEBI:29108"/>
        <label>3</label>
    </ligand>
</feature>
<evidence type="ECO:0000313" key="16">
    <source>
        <dbReference type="EMBL" id="KAJ9709102.1"/>
    </source>
</evidence>
<feature type="binding site" evidence="11">
    <location>
        <position position="258"/>
    </location>
    <ligand>
        <name>Ca(2+)</name>
        <dbReference type="ChEBI" id="CHEBI:29108"/>
        <label>3</label>
    </ligand>
</feature>
<dbReference type="Pfam" id="PF00413">
    <property type="entry name" value="Peptidase_M10"/>
    <property type="match status" value="1"/>
</dbReference>
<evidence type="ECO:0000256" key="3">
    <source>
        <dbReference type="ARBA" id="ARBA00022723"/>
    </source>
</evidence>
<feature type="binding site" evidence="11">
    <location>
        <position position="182"/>
    </location>
    <ligand>
        <name>Ca(2+)</name>
        <dbReference type="ChEBI" id="CHEBI:29108"/>
        <label>1</label>
    </ligand>
</feature>
<evidence type="ECO:0000259" key="15">
    <source>
        <dbReference type="SMART" id="SM00235"/>
    </source>
</evidence>
<dbReference type="GO" id="GO:0031012">
    <property type="term" value="C:extracellular matrix"/>
    <property type="evidence" value="ECO:0007669"/>
    <property type="project" value="InterPro"/>
</dbReference>
<dbReference type="EMBL" id="JARBHA010000001">
    <property type="protein sequence ID" value="KAJ9709102.1"/>
    <property type="molecule type" value="Genomic_DNA"/>
</dbReference>
<dbReference type="GO" id="GO:0030198">
    <property type="term" value="P:extracellular matrix organization"/>
    <property type="evidence" value="ECO:0007669"/>
    <property type="project" value="TreeGrafter"/>
</dbReference>
<feature type="binding site" evidence="11">
    <location>
        <position position="293"/>
    </location>
    <ligand>
        <name>Zn(2+)</name>
        <dbReference type="ChEBI" id="CHEBI:29105"/>
        <label>2</label>
        <note>catalytic</note>
    </ligand>
</feature>
<evidence type="ECO:0000256" key="8">
    <source>
        <dbReference type="ARBA" id="ARBA00023145"/>
    </source>
</evidence>
<dbReference type="PANTHER" id="PTHR10201">
    <property type="entry name" value="MATRIX METALLOPROTEINASE"/>
    <property type="match status" value="1"/>
</dbReference>
<dbReference type="GO" id="GO:0006508">
    <property type="term" value="P:proteolysis"/>
    <property type="evidence" value="ECO:0007669"/>
    <property type="project" value="UniProtKB-KW"/>
</dbReference>
<evidence type="ECO:0000256" key="6">
    <source>
        <dbReference type="ARBA" id="ARBA00022833"/>
    </source>
</evidence>
<feature type="binding site" evidence="11">
    <location>
        <position position="258"/>
    </location>
    <ligand>
        <name>Ca(2+)</name>
        <dbReference type="ChEBI" id="CHEBI:29108"/>
        <label>1</label>
    </ligand>
</feature>
<feature type="binding site" evidence="11">
    <location>
        <position position="218"/>
    </location>
    <ligand>
        <name>Ca(2+)</name>
        <dbReference type="ChEBI" id="CHEBI:29108"/>
        <label>2</label>
    </ligand>
</feature>
<evidence type="ECO:0000256" key="9">
    <source>
        <dbReference type="ARBA" id="ARBA00023180"/>
    </source>
</evidence>
<keyword evidence="17" id="KW-1185">Reference proteome</keyword>
<evidence type="ECO:0000256" key="5">
    <source>
        <dbReference type="ARBA" id="ARBA00022801"/>
    </source>
</evidence>
<comment type="cofactor">
    <cofactor evidence="11">
        <name>Ca(2+)</name>
        <dbReference type="ChEBI" id="CHEBI:29108"/>
    </cofactor>
    <text evidence="11">Can bind about 5 Ca(2+) ions per subunit.</text>
</comment>
<dbReference type="GO" id="GO:0008270">
    <property type="term" value="F:zinc ion binding"/>
    <property type="evidence" value="ECO:0007669"/>
    <property type="project" value="InterPro"/>
</dbReference>
<feature type="binding site" evidence="11">
    <location>
        <position position="301"/>
    </location>
    <ligand>
        <name>Zn(2+)</name>
        <dbReference type="ChEBI" id="CHEBI:29105"/>
        <label>2</label>
        <note>catalytic</note>
    </ligand>
</feature>
<dbReference type="AlphaFoldDB" id="A0AA39EBS5"/>
<feature type="binding site" evidence="11">
    <location>
        <position position="230"/>
    </location>
    <ligand>
        <name>Zn(2+)</name>
        <dbReference type="ChEBI" id="CHEBI:29105"/>
        <label>1</label>
    </ligand>
</feature>
<name>A0AA39EBS5_VITRO</name>
<dbReference type="PANTHER" id="PTHR10201:SF272">
    <property type="entry name" value="METALLOENDOPROTEINASE 5-MMP"/>
    <property type="match status" value="1"/>
</dbReference>
<evidence type="ECO:0000256" key="10">
    <source>
        <dbReference type="PIRSR" id="PIRSR621190-1"/>
    </source>
</evidence>
<gene>
    <name evidence="16" type="ORF">PVL29_000866</name>
</gene>
<evidence type="ECO:0000256" key="12">
    <source>
        <dbReference type="PIRSR" id="PIRSR621190-5"/>
    </source>
</evidence>
<dbReference type="SUPFAM" id="SSF55486">
    <property type="entry name" value="Metalloproteases ('zincins'), catalytic domain"/>
    <property type="match status" value="1"/>
</dbReference>
<keyword evidence="11" id="KW-0106">Calcium</keyword>
<dbReference type="Pfam" id="PF01471">
    <property type="entry name" value="PG_binding_1"/>
    <property type="match status" value="1"/>
</dbReference>
<comment type="similarity">
    <text evidence="1">Belongs to the peptidase M10A family. Matrix metalloproteinases (MMPs) subfamily.</text>
</comment>
<keyword evidence="7" id="KW-0482">Metalloprotease</keyword>
<dbReference type="InterPro" id="IPR002477">
    <property type="entry name" value="Peptidoglycan-bd-like"/>
</dbReference>